<dbReference type="EnsemblPlants" id="Pp3c15_4901V3.1">
    <property type="protein sequence ID" value="Pp3c15_4901V3.1"/>
    <property type="gene ID" value="Pp3c15_4901"/>
</dbReference>
<dbReference type="AlphaFoldDB" id="A0A2K1JBZ2"/>
<dbReference type="InterPro" id="IPR001025">
    <property type="entry name" value="BAH_dom"/>
</dbReference>
<dbReference type="OrthoDB" id="1896853at2759"/>
<protein>
    <recommendedName>
        <fullName evidence="2">BAH domain-containing protein</fullName>
    </recommendedName>
</protein>
<dbReference type="EnsemblPlants" id="Pp3c15_4901V3.2">
    <property type="protein sequence ID" value="Pp3c15_4901V3.2"/>
    <property type="gene ID" value="Pp3c15_4901"/>
</dbReference>
<feature type="region of interest" description="Disordered" evidence="1">
    <location>
        <begin position="657"/>
        <end position="679"/>
    </location>
</feature>
<dbReference type="PANTHER" id="PTHR47073:SF2">
    <property type="entry name" value="PROTEIN ANTI-SILENCING 1"/>
    <property type="match status" value="1"/>
</dbReference>
<dbReference type="PROSITE" id="PS51038">
    <property type="entry name" value="BAH"/>
    <property type="match status" value="1"/>
</dbReference>
<evidence type="ECO:0000256" key="1">
    <source>
        <dbReference type="SAM" id="MobiDB-lite"/>
    </source>
</evidence>
<dbReference type="STRING" id="3218.A0A2K1JBZ2"/>
<dbReference type="Gramene" id="Pp3c15_4901V3.5">
    <property type="protein sequence ID" value="Pp3c15_4901V3.5"/>
    <property type="gene ID" value="Pp3c15_4901"/>
</dbReference>
<organism evidence="3">
    <name type="scientific">Physcomitrium patens</name>
    <name type="common">Spreading-leaved earth moss</name>
    <name type="synonym">Physcomitrella patens</name>
    <dbReference type="NCBI Taxonomy" id="3218"/>
    <lineage>
        <taxon>Eukaryota</taxon>
        <taxon>Viridiplantae</taxon>
        <taxon>Streptophyta</taxon>
        <taxon>Embryophyta</taxon>
        <taxon>Bryophyta</taxon>
        <taxon>Bryophytina</taxon>
        <taxon>Bryopsida</taxon>
        <taxon>Funariidae</taxon>
        <taxon>Funariales</taxon>
        <taxon>Funariaceae</taxon>
        <taxon>Physcomitrium</taxon>
    </lineage>
</organism>
<reference evidence="3 5" key="2">
    <citation type="journal article" date="2018" name="Plant J.">
        <title>The Physcomitrella patens chromosome-scale assembly reveals moss genome structure and evolution.</title>
        <authorList>
            <person name="Lang D."/>
            <person name="Ullrich K.K."/>
            <person name="Murat F."/>
            <person name="Fuchs J."/>
            <person name="Jenkins J."/>
            <person name="Haas F.B."/>
            <person name="Piednoel M."/>
            <person name="Gundlach H."/>
            <person name="Van Bel M."/>
            <person name="Meyberg R."/>
            <person name="Vives C."/>
            <person name="Morata J."/>
            <person name="Symeonidi A."/>
            <person name="Hiss M."/>
            <person name="Muchero W."/>
            <person name="Kamisugi Y."/>
            <person name="Saleh O."/>
            <person name="Blanc G."/>
            <person name="Decker E.L."/>
            <person name="van Gessel N."/>
            <person name="Grimwood J."/>
            <person name="Hayes R.D."/>
            <person name="Graham S.W."/>
            <person name="Gunter L.E."/>
            <person name="McDaniel S.F."/>
            <person name="Hoernstein S.N.W."/>
            <person name="Larsson A."/>
            <person name="Li F.W."/>
            <person name="Perroud P.F."/>
            <person name="Phillips J."/>
            <person name="Ranjan P."/>
            <person name="Rokshar D.S."/>
            <person name="Rothfels C.J."/>
            <person name="Schneider L."/>
            <person name="Shu S."/>
            <person name="Stevenson D.W."/>
            <person name="Thummler F."/>
            <person name="Tillich M."/>
            <person name="Villarreal Aguilar J.C."/>
            <person name="Widiez T."/>
            <person name="Wong G.K."/>
            <person name="Wymore A."/>
            <person name="Zhang Y."/>
            <person name="Zimmer A.D."/>
            <person name="Quatrano R.S."/>
            <person name="Mayer K.F.X."/>
            <person name="Goodstein D."/>
            <person name="Casacuberta J.M."/>
            <person name="Vandepoele K."/>
            <person name="Reski R."/>
            <person name="Cuming A.C."/>
            <person name="Tuskan G.A."/>
            <person name="Maumus F."/>
            <person name="Salse J."/>
            <person name="Schmutz J."/>
            <person name="Rensing S.A."/>
        </authorList>
    </citation>
    <scope>NUCLEOTIDE SEQUENCE [LARGE SCALE GENOMIC DNA]</scope>
    <source>
        <strain evidence="4 5">cv. Gransden 2004</strain>
    </source>
</reference>
<reference evidence="3 5" key="1">
    <citation type="journal article" date="2008" name="Science">
        <title>The Physcomitrella genome reveals evolutionary insights into the conquest of land by plants.</title>
        <authorList>
            <person name="Rensing S."/>
            <person name="Lang D."/>
            <person name="Zimmer A."/>
            <person name="Terry A."/>
            <person name="Salamov A."/>
            <person name="Shapiro H."/>
            <person name="Nishiyama T."/>
            <person name="Perroud P.-F."/>
            <person name="Lindquist E."/>
            <person name="Kamisugi Y."/>
            <person name="Tanahashi T."/>
            <person name="Sakakibara K."/>
            <person name="Fujita T."/>
            <person name="Oishi K."/>
            <person name="Shin-I T."/>
            <person name="Kuroki Y."/>
            <person name="Toyoda A."/>
            <person name="Suzuki Y."/>
            <person name="Hashimoto A."/>
            <person name="Yamaguchi K."/>
            <person name="Sugano A."/>
            <person name="Kohara Y."/>
            <person name="Fujiyama A."/>
            <person name="Anterola A."/>
            <person name="Aoki S."/>
            <person name="Ashton N."/>
            <person name="Barbazuk W.B."/>
            <person name="Barker E."/>
            <person name="Bennetzen J."/>
            <person name="Bezanilla M."/>
            <person name="Blankenship R."/>
            <person name="Cho S.H."/>
            <person name="Dutcher S."/>
            <person name="Estelle M."/>
            <person name="Fawcett J.A."/>
            <person name="Gundlach H."/>
            <person name="Hanada K."/>
            <person name="Heyl A."/>
            <person name="Hicks K.A."/>
            <person name="Hugh J."/>
            <person name="Lohr M."/>
            <person name="Mayer K."/>
            <person name="Melkozernov A."/>
            <person name="Murata T."/>
            <person name="Nelson D."/>
            <person name="Pils B."/>
            <person name="Prigge M."/>
            <person name="Reiss B."/>
            <person name="Renner T."/>
            <person name="Rombauts S."/>
            <person name="Rushton P."/>
            <person name="Sanderfoot A."/>
            <person name="Schween G."/>
            <person name="Shiu S.-H."/>
            <person name="Stueber K."/>
            <person name="Theodoulou F.L."/>
            <person name="Tu H."/>
            <person name="Van de Peer Y."/>
            <person name="Verrier P.J."/>
            <person name="Waters E."/>
            <person name="Wood A."/>
            <person name="Yang L."/>
            <person name="Cove D."/>
            <person name="Cuming A."/>
            <person name="Hasebe M."/>
            <person name="Lucas S."/>
            <person name="Mishler D.B."/>
            <person name="Reski R."/>
            <person name="Grigoriev I."/>
            <person name="Quatrano R.S."/>
            <person name="Boore J.L."/>
        </authorList>
    </citation>
    <scope>NUCLEOTIDE SEQUENCE [LARGE SCALE GENOMIC DNA]</scope>
    <source>
        <strain evidence="4 5">cv. Gransden 2004</strain>
    </source>
</reference>
<dbReference type="PANTHER" id="PTHR47073">
    <property type="entry name" value="PROTEIN ANTI-SILENCING 1"/>
    <property type="match status" value="1"/>
</dbReference>
<dbReference type="KEGG" id="ppp:141044394"/>
<dbReference type="Gramene" id="Pp3c15_4901V3.4">
    <property type="protein sequence ID" value="Pp3c15_4901V3.4"/>
    <property type="gene ID" value="Pp3c15_4901"/>
</dbReference>
<name>A0A2K1JBZ2_PHYPA</name>
<sequence length="850" mass="93879">MEENEVGALRKESVDGIKEESYVWGPKLGSTTYKSVTIRGETLVVGDCVRCSFESKPGHIGKIMKLSQLKDRKVCKVRRFYSLFELSPSAVQALGYTPQSKERFLASGEGPGVEDDMSLEEIASRCIIFCTAKDEDGFNEIPSDNQIESADYFFHKAYDPENKEVVELDSVVEAIGAQKVFNRREWLLAKIPGRSFSQIESSSRVLCQSPASVSSHQDAACAQNLSVPEVSPAPSRESTEQRTKKRKSTELVSESQKLGVIEEQNEVHTPKRSKVESPKAVVIEEMKIDIEPEEPDGKKVKNSEAEPGYVDVIVENTFEAQFEKADLAREKKVKAKPKKTNIVDEKSEVHIPKNFEVELKKEAIEKNNEAHGHGKSKVEHQIVVLGIPAPAKSNLGQGHANLHVKAERPFPSVPNAEAAPLEGKDKLKRDSNSSVALVEFTQAEIKGGGVRVEEPRKAEETRAEGLQNTISKPVEMSNVPTWNETFRKQKGADDADIWATSRDSREAKTGADEKSSRLSLGLDEKTLRTQAPSLSHPSTSARKISNVHTGTSSGTKSGTTSLTETPNDASSKPPINSSAMEQGTNFHCASPSNSKELKKGDVDSSYKKDEDVARGSNQSHRQSSSPALDVPARKENLSTAKELIRPGSPREELSTILTDRPNDAPNAQQEKRHRQVPKARVEDWDASIVPAIQGNRVLLLKNVDPGLHSDDLAEAFTAEMRMKCEVRIAPPVSFNYNTTSALLKLPSAKKADEFLHKMESSCVVVANRPLTATRFDITDFKKSHPSKYPGHLDLALGRDFAVEDPRSAVTTSHLAQGNTIEFAFGVPWRVLDEQHQLQWQILQDRHDHGK</sequence>
<feature type="compositionally biased region" description="Polar residues" evidence="1">
    <location>
        <begin position="528"/>
        <end position="548"/>
    </location>
</feature>
<dbReference type="EnsemblPlants" id="Pp3c15_4901V3.5">
    <property type="protein sequence ID" value="Pp3c15_4901V3.5"/>
    <property type="gene ID" value="Pp3c15_4901"/>
</dbReference>
<gene>
    <name evidence="4" type="primary">LOC112292644</name>
    <name evidence="3" type="ORF">PHYPA_019324</name>
</gene>
<dbReference type="EnsemblPlants" id="Pp3c15_4901V3.4">
    <property type="protein sequence ID" value="Pp3c15_4901V3.4"/>
    <property type="gene ID" value="Pp3c15_4901"/>
</dbReference>
<dbReference type="PaxDb" id="3218-PP1S83_140V6.1"/>
<dbReference type="Gramene" id="Pp3c15_4901V3.6">
    <property type="protein sequence ID" value="Pp3c15_4901V3.6"/>
    <property type="gene ID" value="Pp3c15_4901"/>
</dbReference>
<evidence type="ECO:0000313" key="3">
    <source>
        <dbReference type="EMBL" id="PNR39046.1"/>
    </source>
</evidence>
<reference evidence="4" key="3">
    <citation type="submission" date="2020-12" db="UniProtKB">
        <authorList>
            <consortium name="EnsemblPlants"/>
        </authorList>
    </citation>
    <scope>IDENTIFICATION</scope>
</reference>
<dbReference type="GO" id="GO:0003682">
    <property type="term" value="F:chromatin binding"/>
    <property type="evidence" value="ECO:0007669"/>
    <property type="project" value="InterPro"/>
</dbReference>
<feature type="compositionally biased region" description="Basic and acidic residues" evidence="1">
    <location>
        <begin position="502"/>
        <end position="527"/>
    </location>
</feature>
<feature type="region of interest" description="Disordered" evidence="1">
    <location>
        <begin position="225"/>
        <end position="276"/>
    </location>
</feature>
<evidence type="ECO:0000259" key="2">
    <source>
        <dbReference type="PROSITE" id="PS51038"/>
    </source>
</evidence>
<feature type="compositionally biased region" description="Polar residues" evidence="1">
    <location>
        <begin position="615"/>
        <end position="626"/>
    </location>
</feature>
<evidence type="ECO:0000313" key="5">
    <source>
        <dbReference type="Proteomes" id="UP000006727"/>
    </source>
</evidence>
<feature type="region of interest" description="Disordered" evidence="1">
    <location>
        <begin position="449"/>
        <end position="634"/>
    </location>
</feature>
<dbReference type="Proteomes" id="UP000006727">
    <property type="component" value="Chromosome 15"/>
</dbReference>
<feature type="compositionally biased region" description="Basic and acidic residues" evidence="1">
    <location>
        <begin position="265"/>
        <end position="276"/>
    </location>
</feature>
<dbReference type="GO" id="GO:0003723">
    <property type="term" value="F:RNA binding"/>
    <property type="evidence" value="ECO:0000318"/>
    <property type="project" value="GO_Central"/>
</dbReference>
<dbReference type="SMART" id="SM00439">
    <property type="entry name" value="BAH"/>
    <property type="match status" value="1"/>
</dbReference>
<feature type="compositionally biased region" description="Basic and acidic residues" evidence="1">
    <location>
        <begin position="451"/>
        <end position="463"/>
    </location>
</feature>
<dbReference type="Gramene" id="Pp3c15_4901V3.3">
    <property type="protein sequence ID" value="Pp3c15_4901V3.3"/>
    <property type="gene ID" value="Pp3c15_4901"/>
</dbReference>
<dbReference type="InterPro" id="IPR043151">
    <property type="entry name" value="BAH_sf"/>
</dbReference>
<accession>A0A2K1JBZ2</accession>
<keyword evidence="5" id="KW-1185">Reference proteome</keyword>
<dbReference type="Gramene" id="Pp3c15_4901V3.2">
    <property type="protein sequence ID" value="Pp3c15_4901V3.2"/>
    <property type="gene ID" value="Pp3c15_4901"/>
</dbReference>
<proteinExistence type="predicted"/>
<dbReference type="Gramene" id="Pp3c15_4901V3.1">
    <property type="protein sequence ID" value="Pp3c15_4901V3.1"/>
    <property type="gene ID" value="Pp3c15_4901"/>
</dbReference>
<feature type="compositionally biased region" description="Basic and acidic residues" evidence="1">
    <location>
        <begin position="595"/>
        <end position="613"/>
    </location>
</feature>
<feature type="compositionally biased region" description="Low complexity" evidence="1">
    <location>
        <begin position="549"/>
        <end position="565"/>
    </location>
</feature>
<feature type="domain" description="BAH" evidence="2">
    <location>
        <begin position="41"/>
        <end position="169"/>
    </location>
</feature>
<feature type="compositionally biased region" description="Polar residues" evidence="1">
    <location>
        <begin position="566"/>
        <end position="594"/>
    </location>
</feature>
<dbReference type="EnsemblPlants" id="Pp3c15_4901V3.3">
    <property type="protein sequence ID" value="Pp3c15_4901V3.3"/>
    <property type="gene ID" value="Pp3c15_4901"/>
</dbReference>
<dbReference type="Gene3D" id="2.30.30.490">
    <property type="match status" value="1"/>
</dbReference>
<dbReference type="FunCoup" id="A0A2K1JBZ2">
    <property type="interactions" value="1078"/>
</dbReference>
<evidence type="ECO:0000313" key="4">
    <source>
        <dbReference type="EnsemblPlants" id="Pp3c15_4901V3.1"/>
    </source>
</evidence>
<dbReference type="EMBL" id="ABEU02000015">
    <property type="protein sequence ID" value="PNR39046.1"/>
    <property type="molecule type" value="Genomic_DNA"/>
</dbReference>
<dbReference type="EnsemblPlants" id="Pp3c15_4901V3.6">
    <property type="protein sequence ID" value="Pp3c15_4901V3.6"/>
    <property type="gene ID" value="Pp3c15_4901"/>
</dbReference>